<dbReference type="PANTHER" id="PTHR47371">
    <property type="entry name" value="LIPOTEICHOIC ACID SYNTHASE"/>
    <property type="match status" value="1"/>
</dbReference>
<evidence type="ECO:0000259" key="7">
    <source>
        <dbReference type="Pfam" id="PF00884"/>
    </source>
</evidence>
<dbReference type="GO" id="GO:0016740">
    <property type="term" value="F:transferase activity"/>
    <property type="evidence" value="ECO:0007669"/>
    <property type="project" value="UniProtKB-KW"/>
</dbReference>
<dbReference type="Gene3D" id="3.40.720.10">
    <property type="entry name" value="Alkaline Phosphatase, subunit A"/>
    <property type="match status" value="1"/>
</dbReference>
<dbReference type="Proteomes" id="UP000198762">
    <property type="component" value="Unassembled WGS sequence"/>
</dbReference>
<dbReference type="InterPro" id="IPR050448">
    <property type="entry name" value="OpgB/LTA_synthase_biosynth"/>
</dbReference>
<keyword evidence="2" id="KW-1003">Cell membrane</keyword>
<gene>
    <name evidence="8" type="ORF">SAMN04487962_10832</name>
</gene>
<feature type="transmembrane region" description="Helical" evidence="6">
    <location>
        <begin position="92"/>
        <end position="114"/>
    </location>
</feature>
<keyword evidence="9" id="KW-1185">Reference proteome</keyword>
<dbReference type="Pfam" id="PF00884">
    <property type="entry name" value="Sulfatase"/>
    <property type="match status" value="1"/>
</dbReference>
<reference evidence="9" key="1">
    <citation type="submission" date="2016-10" db="EMBL/GenBank/DDBJ databases">
        <authorList>
            <person name="Varghese N."/>
            <person name="Submissions S."/>
        </authorList>
    </citation>
    <scope>NUCLEOTIDE SEQUENCE [LARGE SCALE GENOMIC DNA]</scope>
    <source>
        <strain evidence="9">CGMCC 1.6489</strain>
    </source>
</reference>
<dbReference type="GO" id="GO:0005886">
    <property type="term" value="C:plasma membrane"/>
    <property type="evidence" value="ECO:0007669"/>
    <property type="project" value="UniProtKB-SubCell"/>
</dbReference>
<feature type="transmembrane region" description="Helical" evidence="6">
    <location>
        <begin position="12"/>
        <end position="32"/>
    </location>
</feature>
<dbReference type="AlphaFoldDB" id="A0A1I0DTX4"/>
<organism evidence="8 9">
    <name type="scientific">Marinobacter segnicrescens</name>
    <dbReference type="NCBI Taxonomy" id="430453"/>
    <lineage>
        <taxon>Bacteria</taxon>
        <taxon>Pseudomonadati</taxon>
        <taxon>Pseudomonadota</taxon>
        <taxon>Gammaproteobacteria</taxon>
        <taxon>Pseudomonadales</taxon>
        <taxon>Marinobacteraceae</taxon>
        <taxon>Marinobacter</taxon>
    </lineage>
</organism>
<dbReference type="OrthoDB" id="9760224at2"/>
<comment type="subcellular location">
    <subcellularLocation>
        <location evidence="1">Cell membrane</location>
        <topology evidence="1">Multi-pass membrane protein</topology>
    </subcellularLocation>
</comment>
<evidence type="ECO:0000256" key="5">
    <source>
        <dbReference type="ARBA" id="ARBA00023136"/>
    </source>
</evidence>
<keyword evidence="8" id="KW-0808">Transferase</keyword>
<sequence length="671" mass="76057">MKYQSRFRQLSLLLFKCFLFSFSILLVSRYLFFMHIQSVLPETGVDDDIWRAFFVGGRFDAKVTAIVYSPLLLSGLVAAAFHGAYQRWLKFVVGYHTVVAALYVVGCICNFYYYTTYGTYIDLFVFGLWEDDSAAVLVNIWEDYPVVRGFLVAFLVGALAYMASRWFLHSPLGRINPQAYWHWSVTSLAVVAIFLSTFVTARGTLDNHPLKRYHASVSQYKPLNMITPNVFMALDWATSDYQKQRRFEPVAEAALNAQMEKVLGQQTPVYHTPENKYLQQNPPHVVVAMMEGMGMNIMVEDNPPVNDLLGGLRPHFEDGFLFQRFLAGTSGTIDSIVMTLFHSPVATISHSSVQNTPLPGSAVLPYKQAGYEVAFLYGGNGMWRNLANYLPVQGFDRVYDENDIIEAIPEAADYSGTWGVPDGFLFQFANKVMEEADKPTLLFIMTITNHSPYKVPENYEPGPTKISDRFAARAEYEGEQARVLLETFQYASDALGQFMERIKQSATLGDKTIIAVTGDHRVRNLSTDEPTEYGLTYAVPFFLHVPDPVLENTSHRYDPMRIGSHRDIFPTLYHFSLSDRDYITLGGENLLDPDGVSNVGFNLKRSINEHGAFSNDRSGLYYPWHGDNPLFNQPQPEENRPFDAGWAEEYHRLMDYYLRSQVLATTSVAEG</sequence>
<name>A0A1I0DTX4_9GAMM</name>
<feature type="transmembrane region" description="Helical" evidence="6">
    <location>
        <begin position="146"/>
        <end position="168"/>
    </location>
</feature>
<accession>A0A1I0DTX4</accession>
<keyword evidence="5 6" id="KW-0472">Membrane</keyword>
<dbReference type="SUPFAM" id="SSF53649">
    <property type="entry name" value="Alkaline phosphatase-like"/>
    <property type="match status" value="1"/>
</dbReference>
<dbReference type="CDD" id="cd16015">
    <property type="entry name" value="LTA_synthase"/>
    <property type="match status" value="1"/>
</dbReference>
<evidence type="ECO:0000256" key="4">
    <source>
        <dbReference type="ARBA" id="ARBA00022989"/>
    </source>
</evidence>
<keyword evidence="3 6" id="KW-0812">Transmembrane</keyword>
<keyword evidence="4 6" id="KW-1133">Transmembrane helix</keyword>
<evidence type="ECO:0000256" key="6">
    <source>
        <dbReference type="SAM" id="Phobius"/>
    </source>
</evidence>
<dbReference type="EMBL" id="FOHZ01000008">
    <property type="protein sequence ID" value="SET36090.1"/>
    <property type="molecule type" value="Genomic_DNA"/>
</dbReference>
<proteinExistence type="predicted"/>
<feature type="transmembrane region" description="Helical" evidence="6">
    <location>
        <begin position="65"/>
        <end position="85"/>
    </location>
</feature>
<feature type="domain" description="Sulfatase N-terminal" evidence="7">
    <location>
        <begin position="283"/>
        <end position="573"/>
    </location>
</feature>
<feature type="transmembrane region" description="Helical" evidence="6">
    <location>
        <begin position="180"/>
        <end position="201"/>
    </location>
</feature>
<protein>
    <submittedName>
        <fullName evidence="8">Phosphoglycerol transferase MdoB</fullName>
    </submittedName>
</protein>
<dbReference type="STRING" id="430453.SAMN04487962_10832"/>
<evidence type="ECO:0000313" key="9">
    <source>
        <dbReference type="Proteomes" id="UP000198762"/>
    </source>
</evidence>
<evidence type="ECO:0000256" key="1">
    <source>
        <dbReference type="ARBA" id="ARBA00004651"/>
    </source>
</evidence>
<evidence type="ECO:0000256" key="3">
    <source>
        <dbReference type="ARBA" id="ARBA00022692"/>
    </source>
</evidence>
<dbReference type="PANTHER" id="PTHR47371:SF3">
    <property type="entry name" value="PHOSPHOGLYCEROL TRANSFERASE I"/>
    <property type="match status" value="1"/>
</dbReference>
<dbReference type="InterPro" id="IPR000917">
    <property type="entry name" value="Sulfatase_N"/>
</dbReference>
<dbReference type="InterPro" id="IPR017850">
    <property type="entry name" value="Alkaline_phosphatase_core_sf"/>
</dbReference>
<evidence type="ECO:0000256" key="2">
    <source>
        <dbReference type="ARBA" id="ARBA00022475"/>
    </source>
</evidence>
<evidence type="ECO:0000313" key="8">
    <source>
        <dbReference type="EMBL" id="SET36090.1"/>
    </source>
</evidence>